<dbReference type="Proteomes" id="UP001501326">
    <property type="component" value="Unassembled WGS sequence"/>
</dbReference>
<accession>A0ABP6H5U6</accession>
<evidence type="ECO:0000256" key="1">
    <source>
        <dbReference type="SAM" id="MobiDB-lite"/>
    </source>
</evidence>
<protein>
    <recommendedName>
        <fullName evidence="4">Tyr recombinase domain-containing protein</fullName>
    </recommendedName>
</protein>
<comment type="caution">
    <text evidence="2">The sequence shown here is derived from an EMBL/GenBank/DDBJ whole genome shotgun (WGS) entry which is preliminary data.</text>
</comment>
<organism evidence="2 3">
    <name type="scientific">Pedococcus aerophilus</name>
    <dbReference type="NCBI Taxonomy" id="436356"/>
    <lineage>
        <taxon>Bacteria</taxon>
        <taxon>Bacillati</taxon>
        <taxon>Actinomycetota</taxon>
        <taxon>Actinomycetes</taxon>
        <taxon>Micrococcales</taxon>
        <taxon>Intrasporangiaceae</taxon>
        <taxon>Pedococcus</taxon>
    </lineage>
</organism>
<keyword evidence="3" id="KW-1185">Reference proteome</keyword>
<proteinExistence type="predicted"/>
<evidence type="ECO:0008006" key="4">
    <source>
        <dbReference type="Google" id="ProtNLM"/>
    </source>
</evidence>
<sequence length="355" mass="38931">MRKQTCPAPSLTPPELGGPSPTEAAMNRTGKVSAAQAKRRRQELLEQKAGAPTPLPADFVHYVENVYKPRGPVVPRWEQVRPLVLLSLLGSNVTGTKSLKQHVTHVGHFWVWALKHGHPADCRTTLTRSNVDEYTRVGMPNCKEKSRSDRRSRLRGLADHHNPADVPFKGVSISRAGIRPPYTQDEIDKICRVAKVQPTAEMRRKMCLCVAMGAGAGIDSPELKLLQRDHVLDEGECGIALCVPGPRARKVTVLREYEDLLREGLKGLTGSALLLGRLSNRHNVASDVFARATLLGSVPHLEQSRLRSTWMATLMTRPVPLAVLMDAAGVRTAGTLVELVPYLDAAQNLVDGSTR</sequence>
<feature type="region of interest" description="Disordered" evidence="1">
    <location>
        <begin position="1"/>
        <end position="50"/>
    </location>
</feature>
<name>A0ABP6H5U6_9MICO</name>
<evidence type="ECO:0000313" key="3">
    <source>
        <dbReference type="Proteomes" id="UP001501326"/>
    </source>
</evidence>
<gene>
    <name evidence="2" type="ORF">GCM10009867_19860</name>
</gene>
<reference evidence="3" key="1">
    <citation type="journal article" date="2019" name="Int. J. Syst. Evol. Microbiol.">
        <title>The Global Catalogue of Microorganisms (GCM) 10K type strain sequencing project: providing services to taxonomists for standard genome sequencing and annotation.</title>
        <authorList>
            <consortium name="The Broad Institute Genomics Platform"/>
            <consortium name="The Broad Institute Genome Sequencing Center for Infectious Disease"/>
            <person name="Wu L."/>
            <person name="Ma J."/>
        </authorList>
    </citation>
    <scope>NUCLEOTIDE SEQUENCE [LARGE SCALE GENOMIC DNA]</scope>
    <source>
        <strain evidence="3">JCM 16378</strain>
    </source>
</reference>
<dbReference type="EMBL" id="BAAARN010000001">
    <property type="protein sequence ID" value="GAA2736062.1"/>
    <property type="molecule type" value="Genomic_DNA"/>
</dbReference>
<evidence type="ECO:0000313" key="2">
    <source>
        <dbReference type="EMBL" id="GAA2736062.1"/>
    </source>
</evidence>